<reference evidence="1 2" key="1">
    <citation type="submission" date="2016-07" db="EMBL/GenBank/DDBJ databases">
        <title>Draft genome of the white-rot fungus Obba rivulosa 3A-2.</title>
        <authorList>
            <consortium name="DOE Joint Genome Institute"/>
            <person name="Miettinen O."/>
            <person name="Riley R."/>
            <person name="Acob R."/>
            <person name="Barry K."/>
            <person name="Cullen D."/>
            <person name="De Vries R."/>
            <person name="Hainaut M."/>
            <person name="Hatakka A."/>
            <person name="Henrissat B."/>
            <person name="Hilden K."/>
            <person name="Kuo R."/>
            <person name="Labutti K."/>
            <person name="Lipzen A."/>
            <person name="Makela M.R."/>
            <person name="Sandor L."/>
            <person name="Spatafora J.W."/>
            <person name="Grigoriev I.V."/>
            <person name="Hibbett D.S."/>
        </authorList>
    </citation>
    <scope>NUCLEOTIDE SEQUENCE [LARGE SCALE GENOMIC DNA]</scope>
    <source>
        <strain evidence="1 2">3A-2</strain>
    </source>
</reference>
<protein>
    <submittedName>
        <fullName evidence="1">Uncharacterized protein</fullName>
    </submittedName>
</protein>
<sequence length="125" mass="13811">MQVTILRTAPKRSALCLGVAALPRAAHRLSDTSTSLDEHAGVIWHLQTCSSFLRPPTSRLVRMARSGCPAMIIHSLACSTGAILDIIRHPLSSRSMRDCIRLIIVLHMSLPTRIRRGEYVREDSG</sequence>
<dbReference type="Proteomes" id="UP000250043">
    <property type="component" value="Unassembled WGS sequence"/>
</dbReference>
<dbReference type="EMBL" id="KV722468">
    <property type="protein sequence ID" value="OCH87926.1"/>
    <property type="molecule type" value="Genomic_DNA"/>
</dbReference>
<evidence type="ECO:0000313" key="2">
    <source>
        <dbReference type="Proteomes" id="UP000250043"/>
    </source>
</evidence>
<dbReference type="AlphaFoldDB" id="A0A8E2DIE7"/>
<evidence type="ECO:0000313" key="1">
    <source>
        <dbReference type="EMBL" id="OCH87926.1"/>
    </source>
</evidence>
<name>A0A8E2DIE7_9APHY</name>
<keyword evidence="2" id="KW-1185">Reference proteome</keyword>
<organism evidence="1 2">
    <name type="scientific">Obba rivulosa</name>
    <dbReference type="NCBI Taxonomy" id="1052685"/>
    <lineage>
        <taxon>Eukaryota</taxon>
        <taxon>Fungi</taxon>
        <taxon>Dikarya</taxon>
        <taxon>Basidiomycota</taxon>
        <taxon>Agaricomycotina</taxon>
        <taxon>Agaricomycetes</taxon>
        <taxon>Polyporales</taxon>
        <taxon>Gelatoporiaceae</taxon>
        <taxon>Obba</taxon>
    </lineage>
</organism>
<proteinExistence type="predicted"/>
<accession>A0A8E2DIE7</accession>
<gene>
    <name evidence="1" type="ORF">OBBRIDRAFT_119964</name>
</gene>